<evidence type="ECO:0000313" key="2">
    <source>
        <dbReference type="Proteomes" id="UP001151760"/>
    </source>
</evidence>
<dbReference type="Proteomes" id="UP001151760">
    <property type="component" value="Unassembled WGS sequence"/>
</dbReference>
<comment type="caution">
    <text evidence="1">The sequence shown here is derived from an EMBL/GenBank/DDBJ whole genome shotgun (WGS) entry which is preliminary data.</text>
</comment>
<proteinExistence type="predicted"/>
<protein>
    <submittedName>
        <fullName evidence="1">Uncharacterized protein</fullName>
    </submittedName>
</protein>
<keyword evidence="2" id="KW-1185">Reference proteome</keyword>
<name>A0ABQ5JC48_9ASTR</name>
<sequence>MDWISWETLWLSLNEKEEHIVVISILVYMIGDHLDDYLFVRNSRVAAAWYKTRLMKFKLHVSTPLFLSPNVRYGLNLLIYYSEIEKIKELNISIRYKIQGETKISMLQFEDKREGINLVAEFYQFTNYEDSILDLEILFEDCGLTGYFYIEGIEFQPLEKAESAVVVANEEIVRAAVPPMFYEFTKQPERLLCQGVLFNEGKTLVSINDKGQNMETIQIGACLAGSSQLPFEYS</sequence>
<organism evidence="1 2">
    <name type="scientific">Tanacetum coccineum</name>
    <dbReference type="NCBI Taxonomy" id="301880"/>
    <lineage>
        <taxon>Eukaryota</taxon>
        <taxon>Viridiplantae</taxon>
        <taxon>Streptophyta</taxon>
        <taxon>Embryophyta</taxon>
        <taxon>Tracheophyta</taxon>
        <taxon>Spermatophyta</taxon>
        <taxon>Magnoliopsida</taxon>
        <taxon>eudicotyledons</taxon>
        <taxon>Gunneridae</taxon>
        <taxon>Pentapetalae</taxon>
        <taxon>asterids</taxon>
        <taxon>campanulids</taxon>
        <taxon>Asterales</taxon>
        <taxon>Asteraceae</taxon>
        <taxon>Asteroideae</taxon>
        <taxon>Anthemideae</taxon>
        <taxon>Anthemidinae</taxon>
        <taxon>Tanacetum</taxon>
    </lineage>
</organism>
<dbReference type="EMBL" id="BQNB010021767">
    <property type="protein sequence ID" value="GJU09886.1"/>
    <property type="molecule type" value="Genomic_DNA"/>
</dbReference>
<reference evidence="1" key="2">
    <citation type="submission" date="2022-01" db="EMBL/GenBank/DDBJ databases">
        <authorList>
            <person name="Yamashiro T."/>
            <person name="Shiraishi A."/>
            <person name="Satake H."/>
            <person name="Nakayama K."/>
        </authorList>
    </citation>
    <scope>NUCLEOTIDE SEQUENCE</scope>
</reference>
<accession>A0ABQ5JC48</accession>
<evidence type="ECO:0000313" key="1">
    <source>
        <dbReference type="EMBL" id="GJU09886.1"/>
    </source>
</evidence>
<reference evidence="1" key="1">
    <citation type="journal article" date="2022" name="Int. J. Mol. Sci.">
        <title>Draft Genome of Tanacetum Coccineum: Genomic Comparison of Closely Related Tanacetum-Family Plants.</title>
        <authorList>
            <person name="Yamashiro T."/>
            <person name="Shiraishi A."/>
            <person name="Nakayama K."/>
            <person name="Satake H."/>
        </authorList>
    </citation>
    <scope>NUCLEOTIDE SEQUENCE</scope>
</reference>
<feature type="non-terminal residue" evidence="1">
    <location>
        <position position="234"/>
    </location>
</feature>
<gene>
    <name evidence="1" type="ORF">Tco_1132282</name>
</gene>